<evidence type="ECO:0000313" key="2">
    <source>
        <dbReference type="Proteomes" id="UP000317663"/>
    </source>
</evidence>
<organism evidence="1 2">
    <name type="scientific">Ewingella americana</name>
    <dbReference type="NCBI Taxonomy" id="41202"/>
    <lineage>
        <taxon>Bacteria</taxon>
        <taxon>Pseudomonadati</taxon>
        <taxon>Pseudomonadota</taxon>
        <taxon>Gammaproteobacteria</taxon>
        <taxon>Enterobacterales</taxon>
        <taxon>Yersiniaceae</taxon>
        <taxon>Ewingella</taxon>
    </lineage>
</organism>
<proteinExistence type="predicted"/>
<gene>
    <name evidence="1" type="ORF">EAH77_15385</name>
</gene>
<reference evidence="1 2" key="1">
    <citation type="journal article" date="2019" name="Environ. Microbiol.">
        <title>Species interactions and distinct microbial communities in high Arctic permafrost affected cryosols are associated with the CH4 and CO2 gas fluxes.</title>
        <authorList>
            <person name="Altshuler I."/>
            <person name="Hamel J."/>
            <person name="Turney S."/>
            <person name="Magnuson E."/>
            <person name="Levesque R."/>
            <person name="Greer C."/>
            <person name="Whyte L.G."/>
        </authorList>
    </citation>
    <scope>NUCLEOTIDE SEQUENCE [LARGE SCALE GENOMIC DNA]</scope>
    <source>
        <strain evidence="1 2">E4</strain>
    </source>
</reference>
<dbReference type="EMBL" id="RCZD01000008">
    <property type="protein sequence ID" value="TPG59948.1"/>
    <property type="molecule type" value="Genomic_DNA"/>
</dbReference>
<name>A0A502GEI2_9GAMM</name>
<dbReference type="Proteomes" id="UP000317663">
    <property type="component" value="Unassembled WGS sequence"/>
</dbReference>
<evidence type="ECO:0000313" key="1">
    <source>
        <dbReference type="EMBL" id="TPG59948.1"/>
    </source>
</evidence>
<comment type="caution">
    <text evidence="1">The sequence shown here is derived from an EMBL/GenBank/DDBJ whole genome shotgun (WGS) entry which is preliminary data.</text>
</comment>
<accession>A0A502GEI2</accession>
<sequence>MLGMRIDKNDMKVKIQYFMNIALAKKHQGFPTSRYIEIPGVRDGAYCKLNPKVMPNLEVKWCFVVSNITVNPTYQNKGIFTAFIESAREVCNDLDFPIYIESVISSEMHSYLKKRKEFEVCSNPGDLDMEGYANYVSLVAKDQPSLVGSPT</sequence>
<dbReference type="AlphaFoldDB" id="A0A502GEI2"/>
<keyword evidence="2" id="KW-1185">Reference proteome</keyword>
<dbReference type="Gene3D" id="3.40.630.30">
    <property type="match status" value="1"/>
</dbReference>
<protein>
    <submittedName>
        <fullName evidence="1">Uncharacterized protein</fullName>
    </submittedName>
</protein>